<reference evidence="1 2" key="1">
    <citation type="submission" date="2020-01" db="EMBL/GenBank/DDBJ databases">
        <title>Draft genome sequence of Cand. Neptunochlamydia vexilliferae K9.</title>
        <authorList>
            <person name="Schulz F."/>
            <person name="Koestlbacher S."/>
            <person name="Wascher F."/>
            <person name="Pizzetti I."/>
            <person name="Horn M."/>
        </authorList>
    </citation>
    <scope>NUCLEOTIDE SEQUENCE [LARGE SCALE GENOMIC DNA]</scope>
    <source>
        <strain evidence="1 2">K9</strain>
    </source>
</reference>
<evidence type="ECO:0000313" key="1">
    <source>
        <dbReference type="EMBL" id="MBF5059094.1"/>
    </source>
</evidence>
<accession>A0ABS0AYQ8</accession>
<dbReference type="Proteomes" id="UP001194714">
    <property type="component" value="Unassembled WGS sequence"/>
</dbReference>
<comment type="caution">
    <text evidence="1">The sequence shown here is derived from an EMBL/GenBank/DDBJ whole genome shotgun (WGS) entry which is preliminary data.</text>
</comment>
<gene>
    <name evidence="1" type="ORF">NEPTK9_000601</name>
</gene>
<proteinExistence type="predicted"/>
<name>A0ABS0AYQ8_9BACT</name>
<evidence type="ECO:0000313" key="2">
    <source>
        <dbReference type="Proteomes" id="UP001194714"/>
    </source>
</evidence>
<protein>
    <submittedName>
        <fullName evidence="1">Uncharacterized protein</fullName>
    </submittedName>
</protein>
<sequence length="89" mass="10313">MSPCRLRISRGDQRAPQDHYSWKTTKLQECKQALARLFPFTSQENSFLESLMKNGEIRPSLLTSEPNMQAKITKLPSLHWRVSLAQKLI</sequence>
<organism evidence="1 2">
    <name type="scientific">Candidatus Neptunichlamydia vexilliferae</name>
    <dbReference type="NCBI Taxonomy" id="1651774"/>
    <lineage>
        <taxon>Bacteria</taxon>
        <taxon>Pseudomonadati</taxon>
        <taxon>Chlamydiota</taxon>
        <taxon>Chlamydiia</taxon>
        <taxon>Parachlamydiales</taxon>
        <taxon>Simkaniaceae</taxon>
        <taxon>Candidatus Neptunichlamydia</taxon>
    </lineage>
</organism>
<dbReference type="EMBL" id="JAAEJV010000011">
    <property type="protein sequence ID" value="MBF5059094.1"/>
    <property type="molecule type" value="Genomic_DNA"/>
</dbReference>
<keyword evidence="2" id="KW-1185">Reference proteome</keyword>